<dbReference type="InterPro" id="IPR002052">
    <property type="entry name" value="DNA_methylase_N6_adenine_CS"/>
</dbReference>
<dbReference type="RefSeq" id="WP_102482772.1">
    <property type="nucleotide sequence ID" value="NZ_MCSW01000182.1"/>
</dbReference>
<dbReference type="EC" id="2.1.1.37" evidence="1"/>
<evidence type="ECO:0000259" key="8">
    <source>
        <dbReference type="Pfam" id="PF07669"/>
    </source>
</evidence>
<dbReference type="PROSITE" id="PS00092">
    <property type="entry name" value="N6_MTASE"/>
    <property type="match status" value="1"/>
</dbReference>
<evidence type="ECO:0000256" key="2">
    <source>
        <dbReference type="ARBA" id="ARBA00022603"/>
    </source>
</evidence>
<evidence type="ECO:0000256" key="6">
    <source>
        <dbReference type="ARBA" id="ARBA00047422"/>
    </source>
</evidence>
<comment type="catalytic activity">
    <reaction evidence="6">
        <text>a 2'-deoxycytidine in DNA + S-adenosyl-L-methionine = a 5-methyl-2'-deoxycytidine in DNA + S-adenosyl-L-homocysteine + H(+)</text>
        <dbReference type="Rhea" id="RHEA:13681"/>
        <dbReference type="Rhea" id="RHEA-COMP:11369"/>
        <dbReference type="Rhea" id="RHEA-COMP:11370"/>
        <dbReference type="ChEBI" id="CHEBI:15378"/>
        <dbReference type="ChEBI" id="CHEBI:57856"/>
        <dbReference type="ChEBI" id="CHEBI:59789"/>
        <dbReference type="ChEBI" id="CHEBI:85452"/>
        <dbReference type="ChEBI" id="CHEBI:85454"/>
        <dbReference type="EC" id="2.1.1.37"/>
    </reaction>
</comment>
<evidence type="ECO:0000256" key="5">
    <source>
        <dbReference type="ARBA" id="ARBA00022747"/>
    </source>
</evidence>
<dbReference type="GO" id="GO:0009307">
    <property type="term" value="P:DNA restriction-modification system"/>
    <property type="evidence" value="ECO:0007669"/>
    <property type="project" value="UniProtKB-KW"/>
</dbReference>
<organism evidence="9 10">
    <name type="scientific">Vibrio splendidus</name>
    <dbReference type="NCBI Taxonomy" id="29497"/>
    <lineage>
        <taxon>Bacteria</taxon>
        <taxon>Pseudomonadati</taxon>
        <taxon>Pseudomonadota</taxon>
        <taxon>Gammaproteobacteria</taxon>
        <taxon>Vibrionales</taxon>
        <taxon>Vibrionaceae</taxon>
        <taxon>Vibrio</taxon>
    </lineage>
</organism>
<evidence type="ECO:0000256" key="4">
    <source>
        <dbReference type="ARBA" id="ARBA00022691"/>
    </source>
</evidence>
<dbReference type="InterPro" id="IPR001525">
    <property type="entry name" value="C5_MeTfrase"/>
</dbReference>
<evidence type="ECO:0000256" key="7">
    <source>
        <dbReference type="PROSITE-ProRule" id="PRU01016"/>
    </source>
</evidence>
<dbReference type="CDD" id="cd02440">
    <property type="entry name" value="AdoMet_MTases"/>
    <property type="match status" value="1"/>
</dbReference>
<protein>
    <recommendedName>
        <fullName evidence="1">DNA (cytosine-5-)-methyltransferase</fullName>
        <ecNumber evidence="1">2.1.1.37</ecNumber>
    </recommendedName>
</protein>
<dbReference type="GO" id="GO:0003677">
    <property type="term" value="F:DNA binding"/>
    <property type="evidence" value="ECO:0007669"/>
    <property type="project" value="TreeGrafter"/>
</dbReference>
<evidence type="ECO:0000313" key="9">
    <source>
        <dbReference type="EMBL" id="PMF20061.1"/>
    </source>
</evidence>
<proteinExistence type="inferred from homology"/>
<reference evidence="10" key="1">
    <citation type="submission" date="2016-07" db="EMBL/GenBank/DDBJ databases">
        <title>Nontailed viruses are major unrecognized killers of bacteria in the ocean.</title>
        <authorList>
            <person name="Kauffman K."/>
            <person name="Hussain F."/>
            <person name="Yang J."/>
            <person name="Arevalo P."/>
            <person name="Brown J."/>
            <person name="Cutler M."/>
            <person name="Kelly L."/>
            <person name="Polz M.F."/>
        </authorList>
    </citation>
    <scope>NUCLEOTIDE SEQUENCE [LARGE SCALE GENOMIC DNA]</scope>
    <source>
        <strain evidence="10">10N.286.54.F3</strain>
    </source>
</reference>
<dbReference type="GO" id="GO:0032259">
    <property type="term" value="P:methylation"/>
    <property type="evidence" value="ECO:0007669"/>
    <property type="project" value="UniProtKB-KW"/>
</dbReference>
<feature type="active site" evidence="7">
    <location>
        <position position="90"/>
    </location>
</feature>
<keyword evidence="9" id="KW-0255">Endonuclease</keyword>
<dbReference type="Gene3D" id="3.40.50.150">
    <property type="entry name" value="Vaccinia Virus protein VP39"/>
    <property type="match status" value="2"/>
</dbReference>
<keyword evidence="2 7" id="KW-0489">Methyltransferase</keyword>
<dbReference type="AlphaFoldDB" id="A0A2N7CCK7"/>
<evidence type="ECO:0000313" key="10">
    <source>
        <dbReference type="Proteomes" id="UP000235405"/>
    </source>
</evidence>
<dbReference type="GO" id="GO:0009007">
    <property type="term" value="F:site-specific DNA-methyltransferase (adenine-specific) activity"/>
    <property type="evidence" value="ECO:0007669"/>
    <property type="project" value="UniProtKB-EC"/>
</dbReference>
<dbReference type="SUPFAM" id="SSF53335">
    <property type="entry name" value="S-adenosyl-L-methionine-dependent methyltransferases"/>
    <property type="match status" value="2"/>
</dbReference>
<dbReference type="GO" id="GO:0004519">
    <property type="term" value="F:endonuclease activity"/>
    <property type="evidence" value="ECO:0007669"/>
    <property type="project" value="UniProtKB-KW"/>
</dbReference>
<dbReference type="InterPro" id="IPR050390">
    <property type="entry name" value="C5-Methyltransferase"/>
</dbReference>
<feature type="domain" description="Type II methyltransferase M.TaqI-like" evidence="8">
    <location>
        <begin position="514"/>
        <end position="617"/>
    </location>
</feature>
<comment type="similarity">
    <text evidence="7">Belongs to the class I-like SAM-binding methyltransferase superfamily. C5-methyltransferase family.</text>
</comment>
<keyword evidence="5" id="KW-0680">Restriction system</keyword>
<evidence type="ECO:0000256" key="1">
    <source>
        <dbReference type="ARBA" id="ARBA00011975"/>
    </source>
</evidence>
<evidence type="ECO:0000256" key="3">
    <source>
        <dbReference type="ARBA" id="ARBA00022679"/>
    </source>
</evidence>
<dbReference type="Pfam" id="PF07669">
    <property type="entry name" value="Eco57I"/>
    <property type="match status" value="1"/>
</dbReference>
<name>A0A2N7CCK7_VIBSP</name>
<dbReference type="PRINTS" id="PR00105">
    <property type="entry name" value="C5METTRFRASE"/>
</dbReference>
<dbReference type="PROSITE" id="PS00094">
    <property type="entry name" value="C5_MTASE_1"/>
    <property type="match status" value="1"/>
</dbReference>
<dbReference type="GO" id="GO:0044027">
    <property type="term" value="P:negative regulation of gene expression via chromosomal CpG island methylation"/>
    <property type="evidence" value="ECO:0007669"/>
    <property type="project" value="TreeGrafter"/>
</dbReference>
<keyword evidence="9" id="KW-0540">Nuclease</keyword>
<keyword evidence="3 7" id="KW-0808">Transferase</keyword>
<accession>A0A2N7CCK7</accession>
<dbReference type="PANTHER" id="PTHR10629">
    <property type="entry name" value="CYTOSINE-SPECIFIC METHYLTRANSFERASE"/>
    <property type="match status" value="1"/>
</dbReference>
<dbReference type="PANTHER" id="PTHR10629:SF52">
    <property type="entry name" value="DNA (CYTOSINE-5)-METHYLTRANSFERASE 1"/>
    <property type="match status" value="1"/>
</dbReference>
<keyword evidence="9" id="KW-0378">Hydrolase</keyword>
<dbReference type="Pfam" id="PF00145">
    <property type="entry name" value="DNA_methylase"/>
    <property type="match status" value="1"/>
</dbReference>
<comment type="caution">
    <text evidence="9">The sequence shown here is derived from an EMBL/GenBank/DDBJ whole genome shotgun (WGS) entry which is preliminary data.</text>
</comment>
<dbReference type="Proteomes" id="UP000235405">
    <property type="component" value="Unassembled WGS sequence"/>
</dbReference>
<dbReference type="InterPro" id="IPR029063">
    <property type="entry name" value="SAM-dependent_MTases_sf"/>
</dbReference>
<dbReference type="Gene3D" id="3.90.120.10">
    <property type="entry name" value="DNA Methylase, subunit A, domain 2"/>
    <property type="match status" value="1"/>
</dbReference>
<dbReference type="InterPro" id="IPR018117">
    <property type="entry name" value="C5_DNA_meth_AS"/>
</dbReference>
<dbReference type="GO" id="GO:0003886">
    <property type="term" value="F:DNA (cytosine-5-)-methyltransferase activity"/>
    <property type="evidence" value="ECO:0007669"/>
    <property type="project" value="UniProtKB-EC"/>
</dbReference>
<sequence>MQTYVSLFSSAGVGCFGLKELGFKCIATAELLEKRLNIQRYNNKCEYESGYICGDLTQKETHDRLYDEIDAYKQRKRLKEIDIVVATPPCQGMSVANHKKNEELGRNSLVVESLKIVKEQRPRFFIFENVRAFLKSVCTDLDGVDKPIKEAIHTNLGGDYLIESKVLNLKNYGANSSRTRTVVIGVRRDQKGVTPLDLYPDFRAEKTLQDVIGHLPSLKEMGEFSEDDFFHSFRPYKEDMYPWIKATPYGKSAFDNAEDRLKPHKVVDGQIVVNQSKNGDKYQRQLWDKVAPCIHTRNDCLPSQNTVHPFDDRVFSIRELMLMMSIPESFRWFSPGTVPVNSADFEVKNQFRKKTDINIRQCLGEAVPSAVFGEIGSKIMNMTSPRLSKKQIAETIHDNHLENMAKLYQFVEQNWQDYAPQDMFKICELANAERLDTAAYYTDQEICFSAIAPLPDISSEIVRVLEPSVGVGNFLYQIVKKYQGKKLIIDCVDINNDSIELCKLLISKYILLDNVEINFFNEDFLLLETSKTYDVVVGNPPYMKIKDNSLLSEYRRGLVNQTTNNIFSFFIEKCSRLGKHVSLIVPKALLNAPEYMKTRELLEKYTLLHINDYNEKAFDVKIETVSITYTTSNPKKNSQVSVYSYLNNAYFVLEQDYLTHNYFNSWLLYRNEWFDETFQTLEFGKFKVFRDRQITKKHTKAQGKYRVIKSRNIGHGYIKDIENYDCYIDDISSFAVKKYLNSNVILVPNLTYNPRATRLPKGSIADGSAAILYSNELVTDEDIDYFSSVEFNRFYRIARNYGTRSMNIDSVSVNYFGVKR</sequence>
<dbReference type="EMBL" id="MCSW01000182">
    <property type="protein sequence ID" value="PMF20061.1"/>
    <property type="molecule type" value="Genomic_DNA"/>
</dbReference>
<keyword evidence="4 7" id="KW-0949">S-adenosyl-L-methionine</keyword>
<gene>
    <name evidence="9" type="ORF">BCV19_12270</name>
</gene>
<dbReference type="PROSITE" id="PS51679">
    <property type="entry name" value="SAM_MT_C5"/>
    <property type="match status" value="1"/>
</dbReference>
<dbReference type="InterPro" id="IPR011639">
    <property type="entry name" value="MethylTrfase_TaqI-like_dom"/>
</dbReference>